<evidence type="ECO:0000313" key="3">
    <source>
        <dbReference type="Proteomes" id="UP001519325"/>
    </source>
</evidence>
<dbReference type="Gene3D" id="3.40.50.150">
    <property type="entry name" value="Vaccinia Virus protein VP39"/>
    <property type="match status" value="1"/>
</dbReference>
<keyword evidence="2" id="KW-0808">Transferase</keyword>
<feature type="domain" description="Methyltransferase type 12" evidence="1">
    <location>
        <begin position="27"/>
        <end position="134"/>
    </location>
</feature>
<name>A0ABS4Q7D0_9NOCA</name>
<dbReference type="GO" id="GO:0008168">
    <property type="term" value="F:methyltransferase activity"/>
    <property type="evidence" value="ECO:0007669"/>
    <property type="project" value="UniProtKB-KW"/>
</dbReference>
<evidence type="ECO:0000259" key="1">
    <source>
        <dbReference type="Pfam" id="PF08242"/>
    </source>
</evidence>
<dbReference type="EMBL" id="JAGGMR010000001">
    <property type="protein sequence ID" value="MBP2187597.1"/>
    <property type="molecule type" value="Genomic_DNA"/>
</dbReference>
<dbReference type="SUPFAM" id="SSF53335">
    <property type="entry name" value="S-adenosyl-L-methionine-dependent methyltransferases"/>
    <property type="match status" value="1"/>
</dbReference>
<evidence type="ECO:0000313" key="2">
    <source>
        <dbReference type="EMBL" id="MBP2187597.1"/>
    </source>
</evidence>
<reference evidence="2 3" key="1">
    <citation type="submission" date="2021-03" db="EMBL/GenBank/DDBJ databases">
        <title>Sequencing the genomes of 1000 actinobacteria strains.</title>
        <authorList>
            <person name="Klenk H.-P."/>
        </authorList>
    </citation>
    <scope>NUCLEOTIDE SEQUENCE [LARGE SCALE GENOMIC DNA]</scope>
    <source>
        <strain evidence="2 3">DSM 45516</strain>
    </source>
</reference>
<organism evidence="2 3">
    <name type="scientific">Nocardia goodfellowii</name>
    <dbReference type="NCBI Taxonomy" id="882446"/>
    <lineage>
        <taxon>Bacteria</taxon>
        <taxon>Bacillati</taxon>
        <taxon>Actinomycetota</taxon>
        <taxon>Actinomycetes</taxon>
        <taxon>Mycobacteriales</taxon>
        <taxon>Nocardiaceae</taxon>
        <taxon>Nocardia</taxon>
    </lineage>
</organism>
<sequence>MADLMAGDARFRWIADTMAVRPADRVLEIGPGSSDSIAAIAGRLDDGCYIGIDRSATAIARAAERHAPLLESVRVRMARVGLEQLRPDCVVDGIDFASAGFDKIVAVNVNLFWTKQPAAELTLIRQLLGSGGTLNLFYGYGNPDAAGSSPKPPPGKLVQHLAAADFTARTTTAGDLLGIIARPR</sequence>
<dbReference type="InterPro" id="IPR013217">
    <property type="entry name" value="Methyltransf_12"/>
</dbReference>
<keyword evidence="2" id="KW-0489">Methyltransferase</keyword>
<comment type="caution">
    <text evidence="2">The sequence shown here is derived from an EMBL/GenBank/DDBJ whole genome shotgun (WGS) entry which is preliminary data.</text>
</comment>
<accession>A0ABS4Q7D0</accession>
<dbReference type="RefSeq" id="WP_245365780.1">
    <property type="nucleotide sequence ID" value="NZ_JAGGMR010000001.1"/>
</dbReference>
<proteinExistence type="predicted"/>
<dbReference type="Proteomes" id="UP001519325">
    <property type="component" value="Unassembled WGS sequence"/>
</dbReference>
<keyword evidence="3" id="KW-1185">Reference proteome</keyword>
<dbReference type="GO" id="GO:0032259">
    <property type="term" value="P:methylation"/>
    <property type="evidence" value="ECO:0007669"/>
    <property type="project" value="UniProtKB-KW"/>
</dbReference>
<gene>
    <name evidence="2" type="ORF">BJ987_000498</name>
</gene>
<dbReference type="CDD" id="cd02440">
    <property type="entry name" value="AdoMet_MTases"/>
    <property type="match status" value="1"/>
</dbReference>
<dbReference type="InterPro" id="IPR029063">
    <property type="entry name" value="SAM-dependent_MTases_sf"/>
</dbReference>
<dbReference type="Pfam" id="PF08242">
    <property type="entry name" value="Methyltransf_12"/>
    <property type="match status" value="1"/>
</dbReference>
<protein>
    <submittedName>
        <fullName evidence="2">SAM-dependent methyltransferase</fullName>
    </submittedName>
</protein>